<dbReference type="Pfam" id="PF13784">
    <property type="entry name" value="Fic_N"/>
    <property type="match status" value="1"/>
</dbReference>
<reference evidence="6" key="2">
    <citation type="submission" date="2012-03" db="EMBL/GenBank/DDBJ databases">
        <title>The complete genome sequence of the pioneer microbe on fresh volcanic deposit, Leptospirillum ferrooxidans strain C2-3.</title>
        <authorList>
            <person name="Fujimura R."/>
            <person name="Sato Y."/>
            <person name="Nishizawa T."/>
            <person name="Nanba K."/>
            <person name="Oshima K."/>
            <person name="Hattori M."/>
            <person name="Kamijo T."/>
            <person name="Ohta H."/>
        </authorList>
    </citation>
    <scope>NUCLEOTIDE SEQUENCE [LARGE SCALE GENOMIC DNA]</scope>
    <source>
        <strain evidence="6">C2-3</strain>
    </source>
</reference>
<evidence type="ECO:0000313" key="5">
    <source>
        <dbReference type="EMBL" id="BAM06047.1"/>
    </source>
</evidence>
<dbReference type="InterPro" id="IPR025758">
    <property type="entry name" value="Fic/DOC_N"/>
</dbReference>
<sequence length="382" mass="43357">MKKIGRAGQYIHQLKGYKAFIPKFLPPDPGIVMDHEILTAGSFADRAIGRLDGSIQTLPDPDLFVFMYIRKEAVLSSQIEGTQSSLDDVLEAEAQVFSSRRPKDVDEVINYIGAMNLGLSRLKELPVSVRLIKVIHQKLLVNVRGADRQPGELRRSQNWIGPGGCTLHEATFVPPPPEIVPDALSNLEQFLHSEEQLPDLIKIGLAHAQFETIHPFLDGNGRIGRLLITLLFCERGILQRPVLYLSHYFKKHREQYYDLLQKIRDEGDWESWLKFFLVAVGEVSHEATETARQIVALREKHREMIIECFGGSTANGNKVLEYLYSHPIIDVQDIVTVTGASFTAANNLMKRFVTHNLLREITGNVRNRQFRYGEYIDLFGNI</sequence>
<feature type="binding site" evidence="1">
    <location>
        <position position="256"/>
    </location>
    <ligand>
        <name>ATP</name>
        <dbReference type="ChEBI" id="CHEBI:30616"/>
    </ligand>
</feature>
<feature type="active site" evidence="2">
    <location>
        <position position="214"/>
    </location>
</feature>
<dbReference type="Gene3D" id="1.10.3290.10">
    <property type="entry name" value="Fido-like domain"/>
    <property type="match status" value="1"/>
</dbReference>
<dbReference type="OrthoDB" id="9807853at2"/>
<dbReference type="EMBL" id="AP012342">
    <property type="protein sequence ID" value="BAM06047.1"/>
    <property type="molecule type" value="Genomic_DNA"/>
</dbReference>
<evidence type="ECO:0000256" key="1">
    <source>
        <dbReference type="PIRSR" id="PIRSR038925-1"/>
    </source>
</evidence>
<dbReference type="PANTHER" id="PTHR13504">
    <property type="entry name" value="FIDO DOMAIN-CONTAINING PROTEIN DDB_G0283145"/>
    <property type="match status" value="1"/>
</dbReference>
<dbReference type="HOGENOM" id="CLU_047250_1_1_0"/>
<keyword evidence="6" id="KW-1185">Reference proteome</keyword>
<gene>
    <name evidence="5" type="ordered locus">LFE_0325</name>
</gene>
<dbReference type="AlphaFoldDB" id="I0IL98"/>
<evidence type="ECO:0000259" key="4">
    <source>
        <dbReference type="PROSITE" id="PS51459"/>
    </source>
</evidence>
<dbReference type="PROSITE" id="PS51459">
    <property type="entry name" value="FIDO"/>
    <property type="match status" value="1"/>
</dbReference>
<dbReference type="PANTHER" id="PTHR13504:SF38">
    <property type="entry name" value="FIDO DOMAIN-CONTAINING PROTEIN"/>
    <property type="match status" value="1"/>
</dbReference>
<organism evidence="5 6">
    <name type="scientific">Leptospirillum ferrooxidans (strain C2-3)</name>
    <dbReference type="NCBI Taxonomy" id="1162668"/>
    <lineage>
        <taxon>Bacteria</taxon>
        <taxon>Pseudomonadati</taxon>
        <taxon>Nitrospirota</taxon>
        <taxon>Nitrospiria</taxon>
        <taxon>Nitrospirales</taxon>
        <taxon>Nitrospiraceae</taxon>
        <taxon>Leptospirillum</taxon>
    </lineage>
</organism>
<dbReference type="InterPro" id="IPR036597">
    <property type="entry name" value="Fido-like_dom_sf"/>
</dbReference>
<dbReference type="InterPro" id="IPR040198">
    <property type="entry name" value="Fido_containing"/>
</dbReference>
<evidence type="ECO:0000313" key="6">
    <source>
        <dbReference type="Proteomes" id="UP000007382"/>
    </source>
</evidence>
<feature type="domain" description="Fido" evidence="4">
    <location>
        <begin position="127"/>
        <end position="278"/>
    </location>
</feature>
<dbReference type="InterPro" id="IPR026287">
    <property type="entry name" value="SoFic-like"/>
</dbReference>
<dbReference type="PATRIC" id="fig|1162668.3.peg.374"/>
<keyword evidence="1" id="KW-0067">ATP-binding</keyword>
<feature type="binding site" evidence="3">
    <location>
        <begin position="218"/>
        <end position="225"/>
    </location>
    <ligand>
        <name>ATP</name>
        <dbReference type="ChEBI" id="CHEBI:30616"/>
    </ligand>
</feature>
<evidence type="ECO:0000256" key="2">
    <source>
        <dbReference type="PIRSR" id="PIRSR640198-1"/>
    </source>
</evidence>
<dbReference type="Pfam" id="PF02661">
    <property type="entry name" value="Fic"/>
    <property type="match status" value="1"/>
</dbReference>
<feature type="binding site" evidence="1">
    <location>
        <begin position="219"/>
        <end position="225"/>
    </location>
    <ligand>
        <name>ATP</name>
        <dbReference type="ChEBI" id="CHEBI:30616"/>
    </ligand>
</feature>
<dbReference type="PIRSF" id="PIRSF038925">
    <property type="entry name" value="AMP-prot_trans"/>
    <property type="match status" value="1"/>
</dbReference>
<dbReference type="RefSeq" id="WP_014448540.1">
    <property type="nucleotide sequence ID" value="NC_017094.1"/>
</dbReference>
<dbReference type="Proteomes" id="UP000007382">
    <property type="component" value="Chromosome"/>
</dbReference>
<keyword evidence="1" id="KW-0547">Nucleotide-binding</keyword>
<dbReference type="eggNOG" id="COG3177">
    <property type="taxonomic scope" value="Bacteria"/>
</dbReference>
<feature type="binding site" evidence="1">
    <location>
        <position position="80"/>
    </location>
    <ligand>
        <name>ATP</name>
        <dbReference type="ChEBI" id="CHEBI:30616"/>
    </ligand>
</feature>
<reference evidence="5 6" key="1">
    <citation type="journal article" date="2012" name="J. Bacteriol.">
        <title>Complete Genome Sequence of Leptospirillum ferrooxidans Strain C2-3, Isolated from a Fresh Volcanic Ash Deposit on the Island of Miyake, Japan.</title>
        <authorList>
            <person name="Fujimura R."/>
            <person name="Sato Y."/>
            <person name="Nishizawa T."/>
            <person name="Oshima K."/>
            <person name="Kim S.-W."/>
            <person name="Hattori M."/>
            <person name="Kamijo T."/>
            <person name="Ohta H."/>
        </authorList>
    </citation>
    <scope>NUCLEOTIDE SEQUENCE [LARGE SCALE GENOMIC DNA]</scope>
    <source>
        <strain evidence="5 6">C2-3</strain>
    </source>
</reference>
<feature type="binding site" evidence="3">
    <location>
        <begin position="256"/>
        <end position="257"/>
    </location>
    <ligand>
        <name>ATP</name>
        <dbReference type="ChEBI" id="CHEBI:30616"/>
    </ligand>
</feature>
<proteinExistence type="predicted"/>
<protein>
    <submittedName>
        <fullName evidence="5">Putative Fic family protein</fullName>
    </submittedName>
</protein>
<feature type="binding site" evidence="1">
    <location>
        <position position="214"/>
    </location>
    <ligand>
        <name>ATP</name>
        <dbReference type="ChEBI" id="CHEBI:30616"/>
    </ligand>
</feature>
<dbReference type="KEGG" id="lfc:LFE_0325"/>
<evidence type="ECO:0000256" key="3">
    <source>
        <dbReference type="PIRSR" id="PIRSR640198-2"/>
    </source>
</evidence>
<accession>I0IL98</accession>
<dbReference type="SUPFAM" id="SSF140931">
    <property type="entry name" value="Fic-like"/>
    <property type="match status" value="1"/>
</dbReference>
<dbReference type="InterPro" id="IPR003812">
    <property type="entry name" value="Fido"/>
</dbReference>
<dbReference type="GO" id="GO:0005524">
    <property type="term" value="F:ATP binding"/>
    <property type="evidence" value="ECO:0007669"/>
    <property type="project" value="UniProtKB-KW"/>
</dbReference>
<name>I0IL98_LEPFC</name>